<dbReference type="PRINTS" id="PR00047">
    <property type="entry name" value="STROIDFINGER"/>
</dbReference>
<keyword evidence="8" id="KW-0539">Nucleus</keyword>
<evidence type="ECO:0000256" key="7">
    <source>
        <dbReference type="ARBA" id="ARBA00023170"/>
    </source>
</evidence>
<keyword evidence="12" id="KW-1185">Reference proteome</keyword>
<dbReference type="InterPro" id="IPR001628">
    <property type="entry name" value="Znf_hrmn_rcpt"/>
</dbReference>
<evidence type="ECO:0000259" key="10">
    <source>
        <dbReference type="PROSITE" id="PS51843"/>
    </source>
</evidence>
<evidence type="ECO:0000313" key="11">
    <source>
        <dbReference type="EMBL" id="CAD7631760.1"/>
    </source>
</evidence>
<evidence type="ECO:0000256" key="4">
    <source>
        <dbReference type="ARBA" id="ARBA00023015"/>
    </source>
</evidence>
<dbReference type="Gene3D" id="1.10.565.10">
    <property type="entry name" value="Retinoid X Receptor"/>
    <property type="match status" value="2"/>
</dbReference>
<dbReference type="PANTHER" id="PTHR24082">
    <property type="entry name" value="NUCLEAR HORMONE RECEPTOR"/>
    <property type="match status" value="1"/>
</dbReference>
<dbReference type="PROSITE" id="PS00031">
    <property type="entry name" value="NUCLEAR_REC_DBD_1"/>
    <property type="match status" value="1"/>
</dbReference>
<dbReference type="GO" id="GO:0008270">
    <property type="term" value="F:zinc ion binding"/>
    <property type="evidence" value="ECO:0007669"/>
    <property type="project" value="UniProtKB-KW"/>
</dbReference>
<evidence type="ECO:0000256" key="1">
    <source>
        <dbReference type="ARBA" id="ARBA00022723"/>
    </source>
</evidence>
<keyword evidence="4" id="KW-0805">Transcription regulation</keyword>
<evidence type="ECO:0000259" key="9">
    <source>
        <dbReference type="PROSITE" id="PS51030"/>
    </source>
</evidence>
<protein>
    <recommendedName>
        <fullName evidence="13">Nuclear receptor</fullName>
    </recommendedName>
</protein>
<dbReference type="AlphaFoldDB" id="A0A7R9Q4D7"/>
<dbReference type="GO" id="GO:0045944">
    <property type="term" value="P:positive regulation of transcription by RNA polymerase II"/>
    <property type="evidence" value="ECO:0007669"/>
    <property type="project" value="TreeGrafter"/>
</dbReference>
<dbReference type="PROSITE" id="PS51030">
    <property type="entry name" value="NUCLEAR_REC_DBD_2"/>
    <property type="match status" value="2"/>
</dbReference>
<dbReference type="PANTHER" id="PTHR24082:SF283">
    <property type="entry name" value="NUCLEAR HORMONE RECEPTOR HR96"/>
    <property type="match status" value="1"/>
</dbReference>
<keyword evidence="2" id="KW-0863">Zinc-finger</keyword>
<dbReference type="InterPro" id="IPR050234">
    <property type="entry name" value="Nuclear_hormone_rcpt_NR1"/>
</dbReference>
<feature type="domain" description="NR LBD" evidence="10">
    <location>
        <begin position="597"/>
        <end position="829"/>
    </location>
</feature>
<dbReference type="EMBL" id="CAJPIZ010009939">
    <property type="protein sequence ID" value="CAG2112190.1"/>
    <property type="molecule type" value="Genomic_DNA"/>
</dbReference>
<dbReference type="EMBL" id="OC864514">
    <property type="protein sequence ID" value="CAD7631760.1"/>
    <property type="molecule type" value="Genomic_DNA"/>
</dbReference>
<dbReference type="SMART" id="SM00399">
    <property type="entry name" value="ZnF_C4"/>
    <property type="match status" value="2"/>
</dbReference>
<dbReference type="Gene3D" id="3.30.50.10">
    <property type="entry name" value="Erythroid Transcription Factor GATA-1, subunit A"/>
    <property type="match status" value="2"/>
</dbReference>
<proteinExistence type="predicted"/>
<dbReference type="SUPFAM" id="SSF48508">
    <property type="entry name" value="Nuclear receptor ligand-binding domain"/>
    <property type="match status" value="2"/>
</dbReference>
<dbReference type="GO" id="GO:0030154">
    <property type="term" value="P:cell differentiation"/>
    <property type="evidence" value="ECO:0007669"/>
    <property type="project" value="TreeGrafter"/>
</dbReference>
<dbReference type="InterPro" id="IPR013088">
    <property type="entry name" value="Znf_NHR/GATA"/>
</dbReference>
<dbReference type="Proteomes" id="UP000759131">
    <property type="component" value="Unassembled WGS sequence"/>
</dbReference>
<dbReference type="PROSITE" id="PS51843">
    <property type="entry name" value="NR_LBD"/>
    <property type="match status" value="1"/>
</dbReference>
<dbReference type="GO" id="GO:0004879">
    <property type="term" value="F:nuclear receptor activity"/>
    <property type="evidence" value="ECO:0007669"/>
    <property type="project" value="TreeGrafter"/>
</dbReference>
<reference evidence="11" key="1">
    <citation type="submission" date="2020-11" db="EMBL/GenBank/DDBJ databases">
        <authorList>
            <person name="Tran Van P."/>
        </authorList>
    </citation>
    <scope>NUCLEOTIDE SEQUENCE</scope>
</reference>
<keyword evidence="6" id="KW-0804">Transcription</keyword>
<keyword evidence="3" id="KW-0862">Zinc</keyword>
<evidence type="ECO:0000256" key="6">
    <source>
        <dbReference type="ARBA" id="ARBA00023163"/>
    </source>
</evidence>
<dbReference type="SMART" id="SM00430">
    <property type="entry name" value="HOLI"/>
    <property type="match status" value="2"/>
</dbReference>
<evidence type="ECO:0000313" key="12">
    <source>
        <dbReference type="Proteomes" id="UP000759131"/>
    </source>
</evidence>
<evidence type="ECO:0000256" key="8">
    <source>
        <dbReference type="ARBA" id="ARBA00023242"/>
    </source>
</evidence>
<evidence type="ECO:0000256" key="3">
    <source>
        <dbReference type="ARBA" id="ARBA00022833"/>
    </source>
</evidence>
<keyword evidence="7" id="KW-0675">Receptor</keyword>
<sequence>MCSKNFGAVSCESCKAFFRRNAAKREEYVCLYIKKCKIGLNTRKFCRTCRLEKCFDVGMKEDWILNDEQREERRLKIEAKRLKRNKNADKCEDKLETKHTSNESVDKNNNLKIDVLNTEINDWTTGPQSMDHEVLATDTSNSIDGTDSLGSGYESALIPVVRLVINNNFNASEHQFFSELLLAISQLHLNIDPVAIHELKTFQEFRQSVLPRMESDFKAMVNVCKSLHTFRCVCDSDRMALFKPASREALMFYSFGHFYDYGNQCWNINMHDGTVYVLKLDVLKQMPGNAYTVAKRLLYNIAHIMDSDHYIIQLVLIPILLFNPERPNLTHKDLVKLQQRLYMYLLKRYLTIKYGSETEANTRFKQILDTLHDLSTLCEIQLQIERSLDPREVGPLMRESSTERKRIKGPLLRDKDKICLICGDGAIGKNFGSVSCESCKAFFRRNAAKREEYVCLYIKKCQIGLNTRKFCRTCRLEKCFAVGMKEDWILNDEQKEERRLKRLKRNKNADKCSDKLETRSVSSESPDEDNNLKIDVWNTEINDWTTCPQSVDHEVFATDTSNSSDGCHSIDSGYESALIPVVRLVINNNFNASEHQFFSELLSAISQLHVNIDPVAIHELKTFEEVKQSAATRMESDFKAMVNVCKSLHTFRSVCDSDRMALFKPGTREALMLYKFGLRYDYGNQCWYNRNMDDGTVYVHNVDVFKQIPGNAYKAAKRLLYNIAHIMDSDHYIIQLVLIPILLFNPERPNLMYKDLVKLQQRLYMYLLKRYLTIKYGSETEANTRFKQILDTLHDVNTLCEIQLKIERSRDPREVGPLMREKYQLADGSADNHAVVNRRVIDREGKGLANDITPATTSSAP</sequence>
<dbReference type="InterPro" id="IPR000536">
    <property type="entry name" value="Nucl_hrmn_rcpt_lig-bd"/>
</dbReference>
<organism evidence="11">
    <name type="scientific">Medioppia subpectinata</name>
    <dbReference type="NCBI Taxonomy" id="1979941"/>
    <lineage>
        <taxon>Eukaryota</taxon>
        <taxon>Metazoa</taxon>
        <taxon>Ecdysozoa</taxon>
        <taxon>Arthropoda</taxon>
        <taxon>Chelicerata</taxon>
        <taxon>Arachnida</taxon>
        <taxon>Acari</taxon>
        <taxon>Acariformes</taxon>
        <taxon>Sarcoptiformes</taxon>
        <taxon>Oribatida</taxon>
        <taxon>Brachypylina</taxon>
        <taxon>Oppioidea</taxon>
        <taxon>Oppiidae</taxon>
        <taxon>Medioppia</taxon>
    </lineage>
</organism>
<evidence type="ECO:0000256" key="2">
    <source>
        <dbReference type="ARBA" id="ARBA00022771"/>
    </source>
</evidence>
<dbReference type="GO" id="GO:0000122">
    <property type="term" value="P:negative regulation of transcription by RNA polymerase II"/>
    <property type="evidence" value="ECO:0007669"/>
    <property type="project" value="TreeGrafter"/>
</dbReference>
<feature type="domain" description="Nuclear receptor" evidence="9">
    <location>
        <begin position="416"/>
        <end position="491"/>
    </location>
</feature>
<dbReference type="GO" id="GO:0000978">
    <property type="term" value="F:RNA polymerase II cis-regulatory region sequence-specific DNA binding"/>
    <property type="evidence" value="ECO:0007669"/>
    <property type="project" value="TreeGrafter"/>
</dbReference>
<dbReference type="InterPro" id="IPR035500">
    <property type="entry name" value="NHR-like_dom_sf"/>
</dbReference>
<dbReference type="SUPFAM" id="SSF57716">
    <property type="entry name" value="Glucocorticoid receptor-like (DNA-binding domain)"/>
    <property type="match status" value="2"/>
</dbReference>
<keyword evidence="5" id="KW-0238">DNA-binding</keyword>
<evidence type="ECO:0000256" key="5">
    <source>
        <dbReference type="ARBA" id="ARBA00023125"/>
    </source>
</evidence>
<feature type="domain" description="Nuclear receptor" evidence="9">
    <location>
        <begin position="1"/>
        <end position="66"/>
    </location>
</feature>
<accession>A0A7R9Q4D7</accession>
<keyword evidence="1" id="KW-0479">Metal-binding</keyword>
<dbReference type="Pfam" id="PF00105">
    <property type="entry name" value="zf-C4"/>
    <property type="match status" value="2"/>
</dbReference>
<gene>
    <name evidence="11" type="ORF">OSB1V03_LOCUS12169</name>
</gene>
<name>A0A7R9Q4D7_9ACAR</name>
<dbReference type="OrthoDB" id="6534133at2759"/>
<evidence type="ECO:0008006" key="13">
    <source>
        <dbReference type="Google" id="ProtNLM"/>
    </source>
</evidence>